<dbReference type="InterPro" id="IPR001638">
    <property type="entry name" value="Solute-binding_3/MltF_N"/>
</dbReference>
<proteinExistence type="inferred from homology"/>
<dbReference type="EMBL" id="JANQBD010000001">
    <property type="protein sequence ID" value="MCR8629720.1"/>
    <property type="molecule type" value="Genomic_DNA"/>
</dbReference>
<keyword evidence="3" id="KW-0813">Transport</keyword>
<feature type="region of interest" description="Disordered" evidence="5">
    <location>
        <begin position="35"/>
        <end position="61"/>
    </location>
</feature>
<sequence length="367" mass="39577">MSMLIRAGKKSFGVWMIAISLLLTLSACGTSGGTNGGAASGTAGGKDTTVPAAKPQEPAKEVPKELPTINVAYMPDIHGATPIVLGEEKGYFKEAGVKINAVKFLSGPPEFQAMAAGDIDIAYIGPGATFLSAQGKGNIIAVDSLNTGDMVYATKKSGIKDWKDLKGKTVGVPKGTSGEMILNLGIKKGGLKPEDVNAVNMDVAGAVSAFVAGKVDAVAIWSPYTSEIEKQVGKDNIVKLGDNKMFFPEYVFPQSWVVNPKFLKEKPELVEKFLAAWVKANDYRIKNIEETIKLTAKYTQVPEDSLKVQVDTTEWIESKKQVDYFKDGTVIKWYENLEKLFVENGKLTEVVKGDTFVSPAPFLKVVK</sequence>
<protein>
    <submittedName>
        <fullName evidence="8">Aliphatic sulfonate ABC transporter substrate-binding protein</fullName>
    </submittedName>
</protein>
<dbReference type="PANTHER" id="PTHR30024">
    <property type="entry name" value="ALIPHATIC SULFONATES-BINDING PROTEIN-RELATED"/>
    <property type="match status" value="1"/>
</dbReference>
<dbReference type="Pfam" id="PF09084">
    <property type="entry name" value="NMT1"/>
    <property type="match status" value="1"/>
</dbReference>
<dbReference type="InterPro" id="IPR015168">
    <property type="entry name" value="SsuA/THI5"/>
</dbReference>
<evidence type="ECO:0000256" key="2">
    <source>
        <dbReference type="ARBA" id="ARBA00010742"/>
    </source>
</evidence>
<feature type="signal peptide" evidence="6">
    <location>
        <begin position="1"/>
        <end position="29"/>
    </location>
</feature>
<dbReference type="SMART" id="SM00062">
    <property type="entry name" value="PBPb"/>
    <property type="match status" value="1"/>
</dbReference>
<accession>A0ABT1YAB6</accession>
<keyword evidence="9" id="KW-1185">Reference proteome</keyword>
<evidence type="ECO:0000256" key="6">
    <source>
        <dbReference type="SAM" id="SignalP"/>
    </source>
</evidence>
<keyword evidence="4 6" id="KW-0732">Signal</keyword>
<evidence type="ECO:0000259" key="7">
    <source>
        <dbReference type="SMART" id="SM00062"/>
    </source>
</evidence>
<evidence type="ECO:0000256" key="3">
    <source>
        <dbReference type="ARBA" id="ARBA00022448"/>
    </source>
</evidence>
<evidence type="ECO:0000313" key="9">
    <source>
        <dbReference type="Proteomes" id="UP001300012"/>
    </source>
</evidence>
<evidence type="ECO:0000313" key="8">
    <source>
        <dbReference type="EMBL" id="MCR8629720.1"/>
    </source>
</evidence>
<organism evidence="8 9">
    <name type="scientific">Paenibacillus radicis</name>
    <name type="common">ex Xue et al. 2023</name>
    <dbReference type="NCBI Taxonomy" id="2972489"/>
    <lineage>
        <taxon>Bacteria</taxon>
        <taxon>Bacillati</taxon>
        <taxon>Bacillota</taxon>
        <taxon>Bacilli</taxon>
        <taxon>Bacillales</taxon>
        <taxon>Paenibacillaceae</taxon>
        <taxon>Paenibacillus</taxon>
    </lineage>
</organism>
<dbReference type="Gene3D" id="3.40.190.10">
    <property type="entry name" value="Periplasmic binding protein-like II"/>
    <property type="match status" value="2"/>
</dbReference>
<comment type="similarity">
    <text evidence="2">Belongs to the bacterial solute-binding protein SsuA/TauA family.</text>
</comment>
<dbReference type="PROSITE" id="PS51257">
    <property type="entry name" value="PROKAR_LIPOPROTEIN"/>
    <property type="match status" value="1"/>
</dbReference>
<comment type="subcellular location">
    <subcellularLocation>
        <location evidence="1">Periplasm</location>
    </subcellularLocation>
</comment>
<feature type="compositionally biased region" description="Gly residues" evidence="5">
    <location>
        <begin position="35"/>
        <end position="44"/>
    </location>
</feature>
<evidence type="ECO:0000256" key="4">
    <source>
        <dbReference type="ARBA" id="ARBA00022729"/>
    </source>
</evidence>
<dbReference type="RefSeq" id="WP_258211339.1">
    <property type="nucleotide sequence ID" value="NZ_JANQBD010000001.1"/>
</dbReference>
<dbReference type="SUPFAM" id="SSF53850">
    <property type="entry name" value="Periplasmic binding protein-like II"/>
    <property type="match status" value="1"/>
</dbReference>
<reference evidence="8 9" key="1">
    <citation type="submission" date="2022-08" db="EMBL/GenBank/DDBJ databases">
        <title>Paenibacillus endoradicis sp. nov., Paenibacillus radicibacter sp. nov and Paenibacillus pararadicis sp. nov., three cold-adapted plant growth-promoting bacteria isolated from root of Larix gmelinii in Great Khingan.</title>
        <authorList>
            <person name="Xue H."/>
        </authorList>
    </citation>
    <scope>NUCLEOTIDE SEQUENCE [LARGE SCALE GENOMIC DNA]</scope>
    <source>
        <strain evidence="8 9">N5-1-1-5</strain>
    </source>
</reference>
<dbReference type="Proteomes" id="UP001300012">
    <property type="component" value="Unassembled WGS sequence"/>
</dbReference>
<name>A0ABT1YAB6_9BACL</name>
<comment type="caution">
    <text evidence="8">The sequence shown here is derived from an EMBL/GenBank/DDBJ whole genome shotgun (WGS) entry which is preliminary data.</text>
</comment>
<feature type="domain" description="Solute-binding protein family 3/N-terminal" evidence="7">
    <location>
        <begin position="68"/>
        <end position="291"/>
    </location>
</feature>
<dbReference type="NCBIfam" id="TIGR01728">
    <property type="entry name" value="SsuA_fam"/>
    <property type="match status" value="1"/>
</dbReference>
<gene>
    <name evidence="8" type="ORF">NV381_00765</name>
</gene>
<feature type="chain" id="PRO_5046428408" evidence="6">
    <location>
        <begin position="30"/>
        <end position="367"/>
    </location>
</feature>
<evidence type="ECO:0000256" key="1">
    <source>
        <dbReference type="ARBA" id="ARBA00004418"/>
    </source>
</evidence>
<evidence type="ECO:0000256" key="5">
    <source>
        <dbReference type="SAM" id="MobiDB-lite"/>
    </source>
</evidence>
<dbReference type="PANTHER" id="PTHR30024:SF47">
    <property type="entry name" value="TAURINE-BINDING PERIPLASMIC PROTEIN"/>
    <property type="match status" value="1"/>
</dbReference>
<dbReference type="InterPro" id="IPR010067">
    <property type="entry name" value="ABC_SsuA_sub-bd"/>
</dbReference>